<evidence type="ECO:0000313" key="2">
    <source>
        <dbReference type="Proteomes" id="UP000248917"/>
    </source>
</evidence>
<keyword evidence="2" id="KW-1185">Reference proteome</keyword>
<sequence>MKKGLKLISGVLFLLFILFIGFGWVQFQDRHSGYEIDLRLSSDSGPIMAGFSKVDITPAYFETWKDADGDSRYNPEKGDTFEDSNGNGKFDAIWLAGFHNSRPAKSVLDPLWARAMVIISGEVKIALCVIDMIGFGNDEVIATRKIIQESNPELDYVIIASTHVHSSPDLMGMWGPSDYTRGVNPEYLRQVQEGIRQAVNQAYDSKRPAKFRFAEEQEKLKALVGDTRPPLVYDASLKLMQVLDAESGQTLGTLMNWGNHPETLWSENIQISSDFADPWRKMVENGIQVNDSVQIEGVGGVALFLNGAVGGLMTTHPDMSVEDPFSFEKIQKPSPEKVQAQGKALAKATLETLQDTNAVAYTDLNMNFRAKTIHLPMDNSLFQLAAFLGIFDRGFTGWKQIRSEVSAWTLGPATFVHTPGELYPEILHGGIESPDGADFGIEPVEVPAILSKIPGNFKFFAGMSNDMIGYIVPKSQWDVKPPFTYDYKDRPYGEINSLGPETAPKIHSELLKILEELNPSKKN</sequence>
<dbReference type="RefSeq" id="WP_111393005.1">
    <property type="nucleotide sequence ID" value="NZ_QKTX01000007.1"/>
</dbReference>
<comment type="caution">
    <text evidence="1">The sequence shown here is derived from an EMBL/GenBank/DDBJ whole genome shotgun (WGS) entry which is preliminary data.</text>
</comment>
<dbReference type="Proteomes" id="UP000248917">
    <property type="component" value="Unassembled WGS sequence"/>
</dbReference>
<dbReference type="EMBL" id="QKTX01000007">
    <property type="protein sequence ID" value="PZV83205.1"/>
    <property type="molecule type" value="Genomic_DNA"/>
</dbReference>
<proteinExistence type="predicted"/>
<evidence type="ECO:0008006" key="3">
    <source>
        <dbReference type="Google" id="ProtNLM"/>
    </source>
</evidence>
<evidence type="ECO:0000313" key="1">
    <source>
        <dbReference type="EMBL" id="PZV83205.1"/>
    </source>
</evidence>
<name>A0A326RP62_9BACT</name>
<reference evidence="1 2" key="1">
    <citation type="submission" date="2018-06" db="EMBL/GenBank/DDBJ databases">
        <title>Genomic Encyclopedia of Archaeal and Bacterial Type Strains, Phase II (KMG-II): from individual species to whole genera.</title>
        <authorList>
            <person name="Goeker M."/>
        </authorList>
    </citation>
    <scope>NUCLEOTIDE SEQUENCE [LARGE SCALE GENOMIC DNA]</scope>
    <source>
        <strain evidence="1 2">T4</strain>
    </source>
</reference>
<organism evidence="1 2">
    <name type="scientific">Algoriphagus aquaeductus</name>
    <dbReference type="NCBI Taxonomy" id="475299"/>
    <lineage>
        <taxon>Bacteria</taxon>
        <taxon>Pseudomonadati</taxon>
        <taxon>Bacteroidota</taxon>
        <taxon>Cytophagia</taxon>
        <taxon>Cytophagales</taxon>
        <taxon>Cyclobacteriaceae</taxon>
        <taxon>Algoriphagus</taxon>
    </lineage>
</organism>
<dbReference type="AlphaFoldDB" id="A0A326RP62"/>
<gene>
    <name evidence="1" type="ORF">CLV31_107157</name>
</gene>
<protein>
    <recommendedName>
        <fullName evidence="3">Neutral/alkaline ceramidase-like enzyme</fullName>
    </recommendedName>
</protein>
<dbReference type="OrthoDB" id="9122572at2"/>
<accession>A0A326RP62</accession>